<gene>
    <name evidence="1" type="ORF">BTN49_2361</name>
</gene>
<keyword evidence="2" id="KW-1185">Reference proteome</keyword>
<dbReference type="EMBL" id="NBYY01000028">
    <property type="protein sequence ID" value="PCS21896.1"/>
    <property type="molecule type" value="Genomic_DNA"/>
</dbReference>
<reference evidence="2" key="1">
    <citation type="submission" date="2017-04" db="EMBL/GenBank/DDBJ databases">
        <title>Genome evolution of the luminous symbionts of deep sea anglerfish.</title>
        <authorList>
            <person name="Hendry T.A."/>
        </authorList>
    </citation>
    <scope>NUCLEOTIDE SEQUENCE [LARGE SCALE GENOMIC DNA]</scope>
</reference>
<dbReference type="AlphaFoldDB" id="A0A2A5T173"/>
<accession>A0A2A5T173</accession>
<evidence type="ECO:0000313" key="2">
    <source>
        <dbReference type="Proteomes" id="UP000219020"/>
    </source>
</evidence>
<evidence type="ECO:0000313" key="1">
    <source>
        <dbReference type="EMBL" id="PCS21896.1"/>
    </source>
</evidence>
<proteinExistence type="predicted"/>
<protein>
    <submittedName>
        <fullName evidence="1">Uncharacterized protein</fullName>
    </submittedName>
</protein>
<organism evidence="1 2">
    <name type="scientific">Candidatus Enterovibrio escicola</name>
    <dbReference type="NCBI Taxonomy" id="1927127"/>
    <lineage>
        <taxon>Bacteria</taxon>
        <taxon>Pseudomonadati</taxon>
        <taxon>Pseudomonadota</taxon>
        <taxon>Gammaproteobacteria</taxon>
        <taxon>Vibrionales</taxon>
        <taxon>Vibrionaceae</taxon>
        <taxon>Enterovibrio</taxon>
    </lineage>
</organism>
<sequence length="53" mass="6297">MSSKLMRTAKVNWRRLRGFKLLTDIIKGMKFRDSIRETNVNYQDTSLEAVHQI</sequence>
<name>A0A2A5T173_9GAMM</name>
<dbReference type="Proteomes" id="UP000219020">
    <property type="component" value="Unassembled WGS sequence"/>
</dbReference>
<comment type="caution">
    <text evidence="1">The sequence shown here is derived from an EMBL/GenBank/DDBJ whole genome shotgun (WGS) entry which is preliminary data.</text>
</comment>